<dbReference type="EMBL" id="BLKS01000001">
    <property type="protein sequence ID" value="GFG52297.1"/>
    <property type="molecule type" value="Genomic_DNA"/>
</dbReference>
<dbReference type="OrthoDB" id="7056088at2"/>
<evidence type="ECO:0000313" key="2">
    <source>
        <dbReference type="EMBL" id="PEG40866.1"/>
    </source>
</evidence>
<reference evidence="2 3" key="1">
    <citation type="submission" date="2017-10" db="EMBL/GenBank/DDBJ databases">
        <title>The new phylogeny of genus Mycobacterium.</title>
        <authorList>
            <person name="Tortoli E."/>
            <person name="Trovato A."/>
            <person name="Cirillo D.M."/>
        </authorList>
    </citation>
    <scope>NUCLEOTIDE SEQUENCE [LARGE SCALE GENOMIC DNA]</scope>
    <source>
        <strain evidence="2 3">CCUG37673</strain>
    </source>
</reference>
<dbReference type="EMBL" id="PDCP01000008">
    <property type="protein sequence ID" value="PEG40866.1"/>
    <property type="molecule type" value="Genomic_DNA"/>
</dbReference>
<dbReference type="RefSeq" id="WP_097939080.1">
    <property type="nucleotide sequence ID" value="NZ_BLKS01000001.1"/>
</dbReference>
<protein>
    <submittedName>
        <fullName evidence="2">Uncharacterized protein</fullName>
    </submittedName>
</protein>
<proteinExistence type="predicted"/>
<name>A0A2A7NAJ9_MYCAG</name>
<dbReference type="AlphaFoldDB" id="A0A2A7NAJ9"/>
<gene>
    <name evidence="2" type="ORF">CQY20_06195</name>
    <name evidence="1" type="ORF">MAGR_37380</name>
</gene>
<evidence type="ECO:0000313" key="3">
    <source>
        <dbReference type="Proteomes" id="UP000220914"/>
    </source>
</evidence>
<accession>A0A2A7NAJ9</accession>
<organism evidence="2 3">
    <name type="scientific">Mycolicibacterium agri</name>
    <name type="common">Mycobacterium agri</name>
    <dbReference type="NCBI Taxonomy" id="36811"/>
    <lineage>
        <taxon>Bacteria</taxon>
        <taxon>Bacillati</taxon>
        <taxon>Actinomycetota</taxon>
        <taxon>Actinomycetes</taxon>
        <taxon>Mycobacteriales</taxon>
        <taxon>Mycobacteriaceae</taxon>
        <taxon>Mycolicibacterium</taxon>
    </lineage>
</organism>
<sequence length="702" mass="77918">MDATDVAESATVPDTLDEWQTLLERAFFARRDTSAPFIFDLEVSDEVRQWTGELNLSAKLGQIVAANVDLNSANDVFRPLKEAWRQWSAGSRTSVPPNLAVLALSVAAASQMHRDATAISQAYYYRLAQLLAPQMSHDDLMVLRGRLDESFGVVAQWWRELSDWVDANPQVGFNTIRGHQSLTRIGYPISQAIIRRSDRMRLTRFFEKLDLKNLGVPDKATLLSHFEIWSATPRDLSATLLAALADQSRRLVLASYLHRLASEWDGVVLTPEGATQLDIRFVIDFDDFTSRWAITKQPGKPRLTVEINDKSVELTSPEYGAYYHWHGPMPPVQAWRTTPSVTAKGPGVAGRFVFPPLQPMRAHPDVGWISVDNVEPYTPHVLLVAPGWRSQIERVLNAAARTGWRLVEQKPGAQLVVGRLIYIRVEIEDVGAFKSALTKIDPSLARALRSSASLRPRLVNGLQIFTNLGSRHYVQGGEPDLLLPAGDTPRTVPASLDGTPQAHPFQATGFPIPLRRIGPLEVGTHVLDVDGEKITFDIHTPNETQAGPSSTLGWVCASQTNEIAMVAMNSVGLTAISGAVVDGNVREPHLLRRVGRQYSVVDRRGMAKAIAPPPPNPLFEQVGIPDSPVWEYTAPADAIWLFEERVNGEISAHRLGYAEPLFGALDSDSQRIWARVSEQMRGTNPLLDIFLRAWDRCKQHAR</sequence>
<dbReference type="Proteomes" id="UP000220914">
    <property type="component" value="Unassembled WGS sequence"/>
</dbReference>
<evidence type="ECO:0000313" key="4">
    <source>
        <dbReference type="Proteomes" id="UP000465302"/>
    </source>
</evidence>
<reference evidence="1" key="3">
    <citation type="submission" date="2020-02" db="EMBL/GenBank/DDBJ databases">
        <authorList>
            <person name="Matsumoto Y."/>
            <person name="Motooka D."/>
            <person name="Nakamura S."/>
        </authorList>
    </citation>
    <scope>NUCLEOTIDE SEQUENCE</scope>
    <source>
        <strain evidence="1">JCM 6377</strain>
    </source>
</reference>
<keyword evidence="3" id="KW-1185">Reference proteome</keyword>
<reference evidence="1 4" key="2">
    <citation type="journal article" date="2019" name="Emerg. Microbes Infect.">
        <title>Comprehensive subspecies identification of 175 nontuberculous mycobacteria species based on 7547 genomic profiles.</title>
        <authorList>
            <person name="Matsumoto Y."/>
            <person name="Kinjo T."/>
            <person name="Motooka D."/>
            <person name="Nabeya D."/>
            <person name="Jung N."/>
            <person name="Uechi K."/>
            <person name="Horii T."/>
            <person name="Iida T."/>
            <person name="Fujita J."/>
            <person name="Nakamura S."/>
        </authorList>
    </citation>
    <scope>NUCLEOTIDE SEQUENCE [LARGE SCALE GENOMIC DNA]</scope>
    <source>
        <strain evidence="1 4">JCM 6377</strain>
    </source>
</reference>
<comment type="caution">
    <text evidence="2">The sequence shown here is derived from an EMBL/GenBank/DDBJ whole genome shotgun (WGS) entry which is preliminary data.</text>
</comment>
<evidence type="ECO:0000313" key="1">
    <source>
        <dbReference type="EMBL" id="GFG52297.1"/>
    </source>
</evidence>
<dbReference type="Proteomes" id="UP000465302">
    <property type="component" value="Unassembled WGS sequence"/>
</dbReference>